<dbReference type="PANTHER" id="PTHR30383:SF29">
    <property type="entry name" value="SGNH HYDROLASE-TYPE ESTERASE DOMAIN-CONTAINING PROTEIN"/>
    <property type="match status" value="1"/>
</dbReference>
<accession>A0ABP0KEX4</accession>
<dbReference type="Gene3D" id="3.40.50.1110">
    <property type="entry name" value="SGNH hydrolase"/>
    <property type="match status" value="1"/>
</dbReference>
<dbReference type="InterPro" id="IPR013830">
    <property type="entry name" value="SGNH_hydro"/>
</dbReference>
<proteinExistence type="predicted"/>
<dbReference type="EMBL" id="CAXAMN010008480">
    <property type="protein sequence ID" value="CAK9025363.1"/>
    <property type="molecule type" value="Genomic_DNA"/>
</dbReference>
<sequence length="266" mass="28958">MGLTVTLPAKEQAELGSKFVTIACCGDSHTRGGYPQELQKALQRAESSTTWKVLDFGACGATASKTPRAYAKSPVFKQALAIQADVLTLLLGTNDAHKVFWSESDFVENMTNLVKQIQENGAARGRAPSIFLGVPPPLYHKGHFMASLLRQNVINRELPRIIPQLAEELGVGSFDAFSALGGPKLQMPNSMSPDGVHLNQVGRRLLAEKLAEQVLIHQGLLSPEEAPDSPMSCSSESTMEHSPPARRRRMTCNHSVTRSRAVRQTC</sequence>
<name>A0ABP0KEX4_9DINO</name>
<dbReference type="Proteomes" id="UP001642484">
    <property type="component" value="Unassembled WGS sequence"/>
</dbReference>
<dbReference type="SUPFAM" id="SSF52266">
    <property type="entry name" value="SGNH hydrolase"/>
    <property type="match status" value="1"/>
</dbReference>
<feature type="region of interest" description="Disordered" evidence="1">
    <location>
        <begin position="221"/>
        <end position="266"/>
    </location>
</feature>
<evidence type="ECO:0000259" key="2">
    <source>
        <dbReference type="Pfam" id="PF13472"/>
    </source>
</evidence>
<dbReference type="PANTHER" id="PTHR30383">
    <property type="entry name" value="THIOESTERASE 1/PROTEASE 1/LYSOPHOSPHOLIPASE L1"/>
    <property type="match status" value="1"/>
</dbReference>
<protein>
    <recommendedName>
        <fullName evidence="2">SGNH hydrolase-type esterase domain-containing protein</fullName>
    </recommendedName>
</protein>
<feature type="domain" description="SGNH hydrolase-type esterase" evidence="2">
    <location>
        <begin position="24"/>
        <end position="204"/>
    </location>
</feature>
<feature type="compositionally biased region" description="Polar residues" evidence="1">
    <location>
        <begin position="252"/>
        <end position="266"/>
    </location>
</feature>
<evidence type="ECO:0000313" key="3">
    <source>
        <dbReference type="EMBL" id="CAK9025363.1"/>
    </source>
</evidence>
<dbReference type="Pfam" id="PF13472">
    <property type="entry name" value="Lipase_GDSL_2"/>
    <property type="match status" value="1"/>
</dbReference>
<keyword evidence="4" id="KW-1185">Reference proteome</keyword>
<evidence type="ECO:0000313" key="4">
    <source>
        <dbReference type="Proteomes" id="UP001642484"/>
    </source>
</evidence>
<comment type="caution">
    <text evidence="3">The sequence shown here is derived from an EMBL/GenBank/DDBJ whole genome shotgun (WGS) entry which is preliminary data.</text>
</comment>
<gene>
    <name evidence="3" type="ORF">CCMP2556_LOCUS15969</name>
</gene>
<organism evidence="3 4">
    <name type="scientific">Durusdinium trenchii</name>
    <dbReference type="NCBI Taxonomy" id="1381693"/>
    <lineage>
        <taxon>Eukaryota</taxon>
        <taxon>Sar</taxon>
        <taxon>Alveolata</taxon>
        <taxon>Dinophyceae</taxon>
        <taxon>Suessiales</taxon>
        <taxon>Symbiodiniaceae</taxon>
        <taxon>Durusdinium</taxon>
    </lineage>
</organism>
<dbReference type="InterPro" id="IPR051532">
    <property type="entry name" value="Ester_Hydrolysis_Enzymes"/>
</dbReference>
<evidence type="ECO:0000256" key="1">
    <source>
        <dbReference type="SAM" id="MobiDB-lite"/>
    </source>
</evidence>
<reference evidence="3 4" key="1">
    <citation type="submission" date="2024-02" db="EMBL/GenBank/DDBJ databases">
        <authorList>
            <person name="Chen Y."/>
            <person name="Shah S."/>
            <person name="Dougan E. K."/>
            <person name="Thang M."/>
            <person name="Chan C."/>
        </authorList>
    </citation>
    <scope>NUCLEOTIDE SEQUENCE [LARGE SCALE GENOMIC DNA]</scope>
</reference>
<dbReference type="InterPro" id="IPR036514">
    <property type="entry name" value="SGNH_hydro_sf"/>
</dbReference>